<gene>
    <name evidence="1" type="ORF">PGLA1383_LOCUS53763</name>
</gene>
<accession>A0A813HK53</accession>
<protein>
    <submittedName>
        <fullName evidence="1">Uncharacterized protein</fullName>
    </submittedName>
</protein>
<reference evidence="1" key="1">
    <citation type="submission" date="2021-02" db="EMBL/GenBank/DDBJ databases">
        <authorList>
            <person name="Dougan E. K."/>
            <person name="Rhodes N."/>
            <person name="Thang M."/>
            <person name="Chan C."/>
        </authorList>
    </citation>
    <scope>NUCLEOTIDE SEQUENCE</scope>
</reference>
<dbReference type="AlphaFoldDB" id="A0A813HK53"/>
<evidence type="ECO:0000313" key="2">
    <source>
        <dbReference type="Proteomes" id="UP000654075"/>
    </source>
</evidence>
<dbReference type="EMBL" id="CAJNNV010032014">
    <property type="protein sequence ID" value="CAE8638597.1"/>
    <property type="molecule type" value="Genomic_DNA"/>
</dbReference>
<evidence type="ECO:0000313" key="1">
    <source>
        <dbReference type="EMBL" id="CAE8638597.1"/>
    </source>
</evidence>
<organism evidence="1 2">
    <name type="scientific">Polarella glacialis</name>
    <name type="common">Dinoflagellate</name>
    <dbReference type="NCBI Taxonomy" id="89957"/>
    <lineage>
        <taxon>Eukaryota</taxon>
        <taxon>Sar</taxon>
        <taxon>Alveolata</taxon>
        <taxon>Dinophyceae</taxon>
        <taxon>Suessiales</taxon>
        <taxon>Suessiaceae</taxon>
        <taxon>Polarella</taxon>
    </lineage>
</organism>
<sequence length="568" mass="63954">MAEPRESTVNIQQVAMRVLRTHSSKPSGVGRFVQALDLGPWIVDDNDLKNFVLGLTSTRELHLLRSKTVHDESLTDGAWVRGETRRPGVVQDTVWGDAAARELQIEGSSALVSVRVFDRLGREVSDDQDPDWLLKSRLAELSEWQQNHGGALPCAKSSEEEELSLAQWLEAVVARAELGSLSQDAVQSLKALPGLVLGDFDVPRSLKDESPGLLQVEDTSAAKLEDLLSLQSWVQENQRFPSSASAEPSELFQNQRLRHWRKRFSGRKPYKKLTPEELQQLEAVPLINAYVTMPAQPLASAIPDLVSWVQDKQRLPSRYSAELIEQFLSMRMKTLREGLRGNRKLKKLKPKDLQLLEAVPLLQGYLTTPPTPPPLPAIPALVSWVQANQRLPSATEASEFSWHQQMRHVRKRFKCQKQFKPLTSEELQLLKAAPLIYDFVTTSLKPAILNTISALVSWVQANQRLPSRSATEPSERLVYGRLNRLRRRFSEGGTKMVPEELKLLEAAPLIHGFVTKPGKSVAPLAFAIPVLVSSVQANRRLPSRFSTEQCERVQYWRLNQLLQVFAKI</sequence>
<proteinExistence type="predicted"/>
<name>A0A813HK53_POLGL</name>
<keyword evidence="2" id="KW-1185">Reference proteome</keyword>
<comment type="caution">
    <text evidence="1">The sequence shown here is derived from an EMBL/GenBank/DDBJ whole genome shotgun (WGS) entry which is preliminary data.</text>
</comment>
<dbReference type="Proteomes" id="UP000654075">
    <property type="component" value="Unassembled WGS sequence"/>
</dbReference>